<evidence type="ECO:0000259" key="1">
    <source>
        <dbReference type="PROSITE" id="PS50181"/>
    </source>
</evidence>
<dbReference type="PROSITE" id="PS50181">
    <property type="entry name" value="FBOX"/>
    <property type="match status" value="1"/>
</dbReference>
<dbReference type="AlphaFoldDB" id="A0A2J6S2H0"/>
<reference evidence="2 3" key="1">
    <citation type="submission" date="2016-04" db="EMBL/GenBank/DDBJ databases">
        <title>A degradative enzymes factory behind the ericoid mycorrhizal symbiosis.</title>
        <authorList>
            <consortium name="DOE Joint Genome Institute"/>
            <person name="Martino E."/>
            <person name="Morin E."/>
            <person name="Grelet G."/>
            <person name="Kuo A."/>
            <person name="Kohler A."/>
            <person name="Daghino S."/>
            <person name="Barry K."/>
            <person name="Choi C."/>
            <person name="Cichocki N."/>
            <person name="Clum A."/>
            <person name="Copeland A."/>
            <person name="Hainaut M."/>
            <person name="Haridas S."/>
            <person name="Labutti K."/>
            <person name="Lindquist E."/>
            <person name="Lipzen A."/>
            <person name="Khouja H.-R."/>
            <person name="Murat C."/>
            <person name="Ohm R."/>
            <person name="Olson A."/>
            <person name="Spatafora J."/>
            <person name="Veneault-Fourrey C."/>
            <person name="Henrissat B."/>
            <person name="Grigoriev I."/>
            <person name="Martin F."/>
            <person name="Perotto S."/>
        </authorList>
    </citation>
    <scope>NUCLEOTIDE SEQUENCE [LARGE SCALE GENOMIC DNA]</scope>
    <source>
        <strain evidence="2 3">F</strain>
    </source>
</reference>
<dbReference type="OrthoDB" id="3558670at2759"/>
<dbReference type="InterPro" id="IPR036047">
    <property type="entry name" value="F-box-like_dom_sf"/>
</dbReference>
<sequence>MACATTETSPIVPKIMKQQVAVKTTTQEMNLIVLDNPEQSADTTIITATIEKGEVVTLATLPSELHVKIFKYLDRASSTCFGLTSRKFYPIHKDLRGIVPLTACCLHFPSRASRCFLFGLLKEWMRAAGLDQQKLRCLVHMMEIALPSPMQLKLAKAKEKKRLEIMRDEKEAGGWWEKGVWVDGEKGGKGAARWVELEYEGVEWEGAGDEATMADTSWW</sequence>
<name>A0A2J6S2H0_HYAVF</name>
<keyword evidence="3" id="KW-1185">Reference proteome</keyword>
<dbReference type="Proteomes" id="UP000235786">
    <property type="component" value="Unassembled WGS sequence"/>
</dbReference>
<accession>A0A2J6S2H0</accession>
<proteinExistence type="predicted"/>
<evidence type="ECO:0000313" key="3">
    <source>
        <dbReference type="Proteomes" id="UP000235786"/>
    </source>
</evidence>
<dbReference type="InterPro" id="IPR001810">
    <property type="entry name" value="F-box_dom"/>
</dbReference>
<evidence type="ECO:0000313" key="2">
    <source>
        <dbReference type="EMBL" id="PMD44966.1"/>
    </source>
</evidence>
<gene>
    <name evidence="2" type="ORF">L207DRAFT_562256</name>
</gene>
<dbReference type="SUPFAM" id="SSF81383">
    <property type="entry name" value="F-box domain"/>
    <property type="match status" value="1"/>
</dbReference>
<protein>
    <recommendedName>
        <fullName evidence="1">F-box domain-containing protein</fullName>
    </recommendedName>
</protein>
<dbReference type="EMBL" id="KZ613940">
    <property type="protein sequence ID" value="PMD44966.1"/>
    <property type="molecule type" value="Genomic_DNA"/>
</dbReference>
<feature type="domain" description="F-box" evidence="1">
    <location>
        <begin position="55"/>
        <end position="101"/>
    </location>
</feature>
<organism evidence="2 3">
    <name type="scientific">Hyaloscypha variabilis (strain UAMH 11265 / GT02V1 / F)</name>
    <name type="common">Meliniomyces variabilis</name>
    <dbReference type="NCBI Taxonomy" id="1149755"/>
    <lineage>
        <taxon>Eukaryota</taxon>
        <taxon>Fungi</taxon>
        <taxon>Dikarya</taxon>
        <taxon>Ascomycota</taxon>
        <taxon>Pezizomycotina</taxon>
        <taxon>Leotiomycetes</taxon>
        <taxon>Helotiales</taxon>
        <taxon>Hyaloscyphaceae</taxon>
        <taxon>Hyaloscypha</taxon>
        <taxon>Hyaloscypha variabilis</taxon>
    </lineage>
</organism>